<evidence type="ECO:0000256" key="2">
    <source>
        <dbReference type="ARBA" id="ARBA00006768"/>
    </source>
</evidence>
<dbReference type="SUPFAM" id="SSF48208">
    <property type="entry name" value="Six-hairpin glycosidases"/>
    <property type="match status" value="1"/>
</dbReference>
<evidence type="ECO:0000259" key="12">
    <source>
        <dbReference type="Pfam" id="PF03636"/>
    </source>
</evidence>
<dbReference type="InterPro" id="IPR005196">
    <property type="entry name" value="Glyco_hydro_65_N"/>
</dbReference>
<dbReference type="Gene3D" id="2.70.98.40">
    <property type="entry name" value="Glycoside hydrolase, family 65, N-terminal domain"/>
    <property type="match status" value="1"/>
</dbReference>
<comment type="similarity">
    <text evidence="2">Belongs to the glycosyl hydrolase 65 family.</text>
</comment>
<evidence type="ECO:0000256" key="6">
    <source>
        <dbReference type="ARBA" id="ARBA00023180"/>
    </source>
</evidence>
<gene>
    <name evidence="13" type="ORF">PENDEC_c014G06516</name>
</gene>
<dbReference type="InterPro" id="IPR005195">
    <property type="entry name" value="Glyco_hydro_65_M"/>
</dbReference>
<dbReference type="OMA" id="NHVDAGG"/>
<feature type="chain" id="PRO_5013252168" description="alpha,alpha-trehalase" evidence="10">
    <location>
        <begin position="24"/>
        <end position="1085"/>
    </location>
</feature>
<proteinExistence type="inferred from homology"/>
<dbReference type="PANTHER" id="PTHR11051:SF8">
    <property type="entry name" value="PROTEIN-GLUCOSYLGALACTOSYLHYDROXYLYSINE GLUCOSIDASE"/>
    <property type="match status" value="1"/>
</dbReference>
<evidence type="ECO:0000256" key="8">
    <source>
        <dbReference type="ARBA" id="ARBA00030473"/>
    </source>
</evidence>
<dbReference type="GO" id="GO:0005993">
    <property type="term" value="P:trehalose catabolic process"/>
    <property type="evidence" value="ECO:0007669"/>
    <property type="project" value="TreeGrafter"/>
</dbReference>
<dbReference type="OrthoDB" id="200349at2759"/>
<dbReference type="InterPro" id="IPR012341">
    <property type="entry name" value="6hp_glycosidase-like_sf"/>
</dbReference>
<accession>A0A1V6PA11</accession>
<feature type="domain" description="Glycoside hydrolase family 65 central catalytic" evidence="11">
    <location>
        <begin position="433"/>
        <end position="619"/>
    </location>
</feature>
<evidence type="ECO:0000259" key="11">
    <source>
        <dbReference type="Pfam" id="PF03632"/>
    </source>
</evidence>
<dbReference type="AlphaFoldDB" id="A0A1V6PA11"/>
<evidence type="ECO:0000313" key="14">
    <source>
        <dbReference type="Proteomes" id="UP000191522"/>
    </source>
</evidence>
<evidence type="ECO:0000256" key="4">
    <source>
        <dbReference type="ARBA" id="ARBA00022729"/>
    </source>
</evidence>
<dbReference type="GO" id="GO:0004555">
    <property type="term" value="F:alpha,alpha-trehalase activity"/>
    <property type="evidence" value="ECO:0007669"/>
    <property type="project" value="UniProtKB-EC"/>
</dbReference>
<dbReference type="STRING" id="69771.A0A1V6PA11"/>
<dbReference type="GO" id="GO:0030246">
    <property type="term" value="F:carbohydrate binding"/>
    <property type="evidence" value="ECO:0007669"/>
    <property type="project" value="InterPro"/>
</dbReference>
<dbReference type="GO" id="GO:0009277">
    <property type="term" value="C:fungal-type cell wall"/>
    <property type="evidence" value="ECO:0007669"/>
    <property type="project" value="TreeGrafter"/>
</dbReference>
<evidence type="ECO:0000313" key="13">
    <source>
        <dbReference type="EMBL" id="OQD73582.1"/>
    </source>
</evidence>
<name>A0A1V6PA11_PENDC</name>
<dbReference type="InterPro" id="IPR011013">
    <property type="entry name" value="Gal_mutarotase_sf_dom"/>
</dbReference>
<organism evidence="13 14">
    <name type="scientific">Penicillium decumbens</name>
    <dbReference type="NCBI Taxonomy" id="69771"/>
    <lineage>
        <taxon>Eukaryota</taxon>
        <taxon>Fungi</taxon>
        <taxon>Dikarya</taxon>
        <taxon>Ascomycota</taxon>
        <taxon>Pezizomycotina</taxon>
        <taxon>Eurotiomycetes</taxon>
        <taxon>Eurotiomycetidae</taxon>
        <taxon>Eurotiales</taxon>
        <taxon>Aspergillaceae</taxon>
        <taxon>Penicillium</taxon>
    </lineage>
</organism>
<sequence length="1085" mass="117755">MQFKPFAWASLPLLLSLTALVDGASSKSRIVESMRRYGGSGSVGNFSTKVYQTGFDGVTWDEEYWLLTTTNLEQGRMQSRGSIANGYLGINVASVGPFFEMDQELDGGDMINDWPLFSRRQTFATVAGFFDYQATTEGANSPWLSQYGGDSVISGVPHWSGLVLDLGDNTYLDATVDNSTISNFRSTYDFKAGVLLWTYTWTPRGDKGSFQITYRLFNNKFYINQAVVDMEVVASCDSQGKVVNVIDGTSAVRTDFVDSGEDDSAIFSAVRPNGIANVTAFIYTNLTGNLNVDLSSRKLVSDKPYLGANQSSIAQSVDVNFKAGQSVRVTKYVGAASTDAFSDPRQVAKQAVTSGMKNGYARSLHAHLAEWASVMPENSVDSYAFPENGSLPADSHIIDSAVIAVANTYYLLQNTVGQNAIKQAGGAAVNVDSISVGGLTSDSYGGQIFWDADIWMQPGLTASHPQAAERITNYRVEKYGMAQENIKTNYAGSQNKTQFSSSAAIYPWTSGRFGNCTATGPCWDYEYHVNGDIGLSLINRWVTSGDTQTFKESLFPIYDSVATLYAELLVRNGSTWTLKNMTDPDEYANMVDAGGYTMPLIAETLKNTNAFRQQFGLEENSTWDEMADGVLVLRENGVTLEFTTMNGSTVVKQADVVLNTYPLDYTSNYSVQNSLDDLDYYANKQSPDGPAMTWAIFSIVANEVSPSGCSAYTYGQYSYLPYTRAPFFQMSEQLVDNATINGGTNPAFPFLTGHGGANQVTLFGYLGLRLVPDDILHVDPNLPIQIPYLKYRTFYWHGWPIDAWSNYTHTTISRAFGTPPLSTADKRFANTTITVNSGSGENITVYSLPAKGSIVIPNRQVSSVNTINGNLAQCRPVQSSDSYEPGQLPISVVDGASSTKWQPALAANMSAVTVSLGKEAGSMVTGFYFDWAQAPPVNVTVLFHNQTLDNPAMAYTTSNHSSAFKVVTSLRDIEISDPYDPKTTNLDAIVMPTGNSTNVTLSSPVPAARYASLLIIGNQGLDAADSAAQNGTGATVAEWAIIGQGQSSQVNSTRNVQRAMNVHAAAAMADQGSFTKRRQQFVPTN</sequence>
<keyword evidence="14" id="KW-1185">Reference proteome</keyword>
<evidence type="ECO:0000256" key="3">
    <source>
        <dbReference type="ARBA" id="ARBA00012757"/>
    </source>
</evidence>
<comment type="catalytic activity">
    <reaction evidence="1">
        <text>alpha,alpha-trehalose + H2O = alpha-D-glucose + beta-D-glucose</text>
        <dbReference type="Rhea" id="RHEA:32675"/>
        <dbReference type="ChEBI" id="CHEBI:15377"/>
        <dbReference type="ChEBI" id="CHEBI:15903"/>
        <dbReference type="ChEBI" id="CHEBI:16551"/>
        <dbReference type="ChEBI" id="CHEBI:17925"/>
        <dbReference type="EC" id="3.2.1.28"/>
    </reaction>
</comment>
<dbReference type="Gene3D" id="1.50.10.10">
    <property type="match status" value="1"/>
</dbReference>
<dbReference type="PANTHER" id="PTHR11051">
    <property type="entry name" value="GLYCOSYL HYDROLASE-RELATED"/>
    <property type="match status" value="1"/>
</dbReference>
<dbReference type="EMBL" id="MDYL01000014">
    <property type="protein sequence ID" value="OQD73582.1"/>
    <property type="molecule type" value="Genomic_DNA"/>
</dbReference>
<reference evidence="14" key="1">
    <citation type="journal article" date="2017" name="Nat. Microbiol.">
        <title>Global analysis of biosynthetic gene clusters reveals vast potential of secondary metabolite production in Penicillium species.</title>
        <authorList>
            <person name="Nielsen J.C."/>
            <person name="Grijseels S."/>
            <person name="Prigent S."/>
            <person name="Ji B."/>
            <person name="Dainat J."/>
            <person name="Nielsen K.F."/>
            <person name="Frisvad J.C."/>
            <person name="Workman M."/>
            <person name="Nielsen J."/>
        </authorList>
    </citation>
    <scope>NUCLEOTIDE SEQUENCE [LARGE SCALE GENOMIC DNA]</scope>
    <source>
        <strain evidence="14">IBT 11843</strain>
    </source>
</reference>
<evidence type="ECO:0000256" key="10">
    <source>
        <dbReference type="SAM" id="SignalP"/>
    </source>
</evidence>
<evidence type="ECO:0000256" key="1">
    <source>
        <dbReference type="ARBA" id="ARBA00001576"/>
    </source>
</evidence>
<evidence type="ECO:0000256" key="9">
    <source>
        <dbReference type="ARBA" id="ARBA00031637"/>
    </source>
</evidence>
<dbReference type="Pfam" id="PF03636">
    <property type="entry name" value="Glyco_hydro_65N"/>
    <property type="match status" value="1"/>
</dbReference>
<dbReference type="EC" id="3.2.1.28" evidence="3"/>
<evidence type="ECO:0000256" key="5">
    <source>
        <dbReference type="ARBA" id="ARBA00022801"/>
    </source>
</evidence>
<dbReference type="InterPro" id="IPR037018">
    <property type="entry name" value="GH65_N"/>
</dbReference>
<dbReference type="FunFam" id="2.70.98.40:FF:000004">
    <property type="entry name" value="Alpha,alpha-trehalose glucohydrolase TreA/Ath1"/>
    <property type="match status" value="1"/>
</dbReference>
<protein>
    <recommendedName>
        <fullName evidence="3">alpha,alpha-trehalase</fullName>
        <ecNumber evidence="3">3.2.1.28</ecNumber>
    </recommendedName>
    <alternativeName>
        <fullName evidence="8">Alpha,alpha-trehalase</fullName>
    </alternativeName>
    <alternativeName>
        <fullName evidence="9">Alpha,alpha-trehalose glucohydrolase</fullName>
    </alternativeName>
</protein>
<keyword evidence="7" id="KW-0326">Glycosidase</keyword>
<dbReference type="Pfam" id="PF03632">
    <property type="entry name" value="Glyco_hydro_65m"/>
    <property type="match status" value="1"/>
</dbReference>
<feature type="signal peptide" evidence="10">
    <location>
        <begin position="1"/>
        <end position="23"/>
    </location>
</feature>
<dbReference type="SUPFAM" id="SSF74650">
    <property type="entry name" value="Galactose mutarotase-like"/>
    <property type="match status" value="1"/>
</dbReference>
<keyword evidence="6" id="KW-0325">Glycoprotein</keyword>
<feature type="domain" description="Glycoside hydrolase family 65 N-terminal" evidence="12">
    <location>
        <begin position="73"/>
        <end position="338"/>
    </location>
</feature>
<dbReference type="InterPro" id="IPR008928">
    <property type="entry name" value="6-hairpin_glycosidase_sf"/>
</dbReference>
<dbReference type="Proteomes" id="UP000191522">
    <property type="component" value="Unassembled WGS sequence"/>
</dbReference>
<dbReference type="Gene3D" id="2.60.120.260">
    <property type="entry name" value="Galactose-binding domain-like"/>
    <property type="match status" value="1"/>
</dbReference>
<keyword evidence="4 10" id="KW-0732">Signal</keyword>
<evidence type="ECO:0000256" key="7">
    <source>
        <dbReference type="ARBA" id="ARBA00023295"/>
    </source>
</evidence>
<comment type="caution">
    <text evidence="13">The sequence shown here is derived from an EMBL/GenBank/DDBJ whole genome shotgun (WGS) entry which is preliminary data.</text>
</comment>
<dbReference type="FunFam" id="1.50.10.10:FF:000032">
    <property type="entry name" value="Vacuolar acid trehalase"/>
    <property type="match status" value="1"/>
</dbReference>
<keyword evidence="5" id="KW-0378">Hydrolase</keyword>